<dbReference type="PANTHER" id="PTHR43649">
    <property type="entry name" value="ARABINOSE-BINDING PROTEIN-RELATED"/>
    <property type="match status" value="1"/>
</dbReference>
<dbReference type="Proteomes" id="UP000094271">
    <property type="component" value="Unassembled WGS sequence"/>
</dbReference>
<dbReference type="Gene3D" id="3.40.190.10">
    <property type="entry name" value="Periplasmic binding protein-like II"/>
    <property type="match status" value="2"/>
</dbReference>
<dbReference type="GO" id="GO:0009166">
    <property type="term" value="P:nucleotide catabolic process"/>
    <property type="evidence" value="ECO:0007669"/>
    <property type="project" value="InterPro"/>
</dbReference>
<feature type="chain" id="PRO_5038464959" description="Extracellular solute-binding protein" evidence="1">
    <location>
        <begin position="26"/>
        <end position="593"/>
    </location>
</feature>
<dbReference type="PANTHER" id="PTHR43649:SF12">
    <property type="entry name" value="DIACETYLCHITOBIOSE BINDING PROTEIN DASA"/>
    <property type="match status" value="1"/>
</dbReference>
<dbReference type="PROSITE" id="PS51257">
    <property type="entry name" value="PROKAR_LIPOPROTEIN"/>
    <property type="match status" value="1"/>
</dbReference>
<dbReference type="OrthoDB" id="9798191at2"/>
<dbReference type="InterPro" id="IPR050490">
    <property type="entry name" value="Bact_solute-bd_prot1"/>
</dbReference>
<protein>
    <recommendedName>
        <fullName evidence="4">Extracellular solute-binding protein</fullName>
    </recommendedName>
</protein>
<evidence type="ECO:0000313" key="3">
    <source>
        <dbReference type="Proteomes" id="UP000094271"/>
    </source>
</evidence>
<proteinExistence type="predicted"/>
<sequence length="593" mass="64617">MRKKSALFRLLAIMMIAAILTGALSGCGDTKDHSLSILLLDRSIEPLLKKLTAEDPDITFDVQSYLGAGSSVHIQERFERNDLPDIIMATYMPEGSIQKETLLDLSGYGFVQNYKASILSNLSVEGGGIYMLEGPMNARGIAYNKTLFAEKGWAAPTSHEEFISLVKTICAETDMLPITLPGMYSGTYFTLMSELSHCDFLMTADGVTWAQDFSKGEASSREGFGAGIALIKDWEAAGAFDAAQAEMSDQDTINMLISRECAMTYLVGGQTYFLKMIEGSADEFGTFPLYGMGEDSSFCATSYGNKIGLNKRLGEPGNEKKLEHALKLLELFSTEEGQELFRSSKADILPLAGTAAELPEEFIPLNETMNRGHAAPFLYSGYEDILALTGEYLRENVTGGGDLDGAFTLMDSIRQDTVKNHEKGNVLATVSQDLTTEQTCRLVVNALYATGLGDIALCTVQRHTPGIRIAAAANGKYYQGDLDTTNIDIPIGPLYNNPVSTQEMTGAEIKQLMETGLVVTSKTGVTDYLPFISAGLDPEKLADEETYMVVFSPSDCGETSPLEKTTVLSDVAWKEFWRDYIIGIETITPDSVK</sequence>
<dbReference type="SUPFAM" id="SSF55816">
    <property type="entry name" value="5'-nucleotidase (syn. UDP-sugar hydrolase), C-terminal domain"/>
    <property type="match status" value="1"/>
</dbReference>
<feature type="signal peptide" evidence="1">
    <location>
        <begin position="1"/>
        <end position="25"/>
    </location>
</feature>
<name>A0A1E3UKI1_9FIRM</name>
<evidence type="ECO:0000313" key="2">
    <source>
        <dbReference type="EMBL" id="ODR53155.1"/>
    </source>
</evidence>
<gene>
    <name evidence="2" type="ORF">BEI59_09915</name>
</gene>
<reference evidence="2 3" key="1">
    <citation type="submission" date="2016-08" db="EMBL/GenBank/DDBJ databases">
        <authorList>
            <person name="Seilhamer J.J."/>
        </authorList>
    </citation>
    <scope>NUCLEOTIDE SEQUENCE [LARGE SCALE GENOMIC DNA]</scope>
    <source>
        <strain evidence="2 3">NML150140-1</strain>
    </source>
</reference>
<accession>A0A1E3UKI1</accession>
<dbReference type="SUPFAM" id="SSF53850">
    <property type="entry name" value="Periplasmic binding protein-like II"/>
    <property type="match status" value="1"/>
</dbReference>
<comment type="caution">
    <text evidence="2">The sequence shown here is derived from an EMBL/GenBank/DDBJ whole genome shotgun (WGS) entry which is preliminary data.</text>
</comment>
<dbReference type="InterPro" id="IPR036907">
    <property type="entry name" value="5'-Nucleotdase_C_sf"/>
</dbReference>
<dbReference type="RefSeq" id="WP_069431548.1">
    <property type="nucleotide sequence ID" value="NZ_JAQCZP010000005.1"/>
</dbReference>
<organism evidence="2 3">
    <name type="scientific">Eisenbergiella tayi</name>
    <dbReference type="NCBI Taxonomy" id="1432052"/>
    <lineage>
        <taxon>Bacteria</taxon>
        <taxon>Bacillati</taxon>
        <taxon>Bacillota</taxon>
        <taxon>Clostridia</taxon>
        <taxon>Lachnospirales</taxon>
        <taxon>Lachnospiraceae</taxon>
        <taxon>Eisenbergiella</taxon>
    </lineage>
</organism>
<keyword evidence="1" id="KW-0732">Signal</keyword>
<evidence type="ECO:0000256" key="1">
    <source>
        <dbReference type="SAM" id="SignalP"/>
    </source>
</evidence>
<dbReference type="EMBL" id="MEHA01000005">
    <property type="protein sequence ID" value="ODR53155.1"/>
    <property type="molecule type" value="Genomic_DNA"/>
</dbReference>
<dbReference type="GO" id="GO:0016787">
    <property type="term" value="F:hydrolase activity"/>
    <property type="evidence" value="ECO:0007669"/>
    <property type="project" value="InterPro"/>
</dbReference>
<evidence type="ECO:0008006" key="4">
    <source>
        <dbReference type="Google" id="ProtNLM"/>
    </source>
</evidence>
<dbReference type="AlphaFoldDB" id="A0A1E3UKI1"/>